<dbReference type="Pfam" id="PF11716">
    <property type="entry name" value="MDMPI_N"/>
    <property type="match status" value="1"/>
</dbReference>
<dbReference type="RefSeq" id="WP_103263003.1">
    <property type="nucleotide sequence ID" value="NZ_PPEL01000047.1"/>
</dbReference>
<evidence type="ECO:0000313" key="2">
    <source>
        <dbReference type="EMBL" id="PNV65100.1"/>
    </source>
</evidence>
<gene>
    <name evidence="2" type="ORF">C2L80_08335</name>
</gene>
<comment type="caution">
    <text evidence="2">The sequence shown here is derived from an EMBL/GenBank/DDBJ whole genome shotgun (WGS) entry which is preliminary data.</text>
</comment>
<dbReference type="AlphaFoldDB" id="A0A2K2U4I4"/>
<sequence length="274" mass="30877">MDVGDKSALTGVLFDPLGDLLAEQAQVDVLVQDFSEDVWDRGASYCTTWKLKDVIAHIGLFDYCAAELMAGRGRAVNEVSHGFSDSDDHFRIAYWQGKPGSEILSWWRLQRERMIRAFMDGGPKARVPWAPGIPPMSARSLVSARLMELWAHSVDIYDALDMEPIVKDRIASTLFLSWQGRPNMYNINGLEFDPSIPLYLELVLPSGETWVKGQPNDRNYIKGMARDWALVAVRRRNWMDTDLEVVGDEARVYATIVQAYAGPAEAAPKAKNRR</sequence>
<name>A0A2K2U4I4_9ACTN</name>
<accession>A0A2K2U4I4</accession>
<evidence type="ECO:0000259" key="1">
    <source>
        <dbReference type="Pfam" id="PF11716"/>
    </source>
</evidence>
<reference evidence="2 3" key="1">
    <citation type="journal article" date="2018" name="Int. J. Syst. Evol. Microbiol.">
        <title>Rubneribacter badeniensis gen. nov., sp. nov. and Enteroscipio rubneri gen. nov., sp. nov., new members of the Eggerthellaceae isolated from human faeces.</title>
        <authorList>
            <person name="Danylec N."/>
            <person name="Gobl A."/>
            <person name="Stoll D.A."/>
            <person name="Hetzer B."/>
            <person name="Kulling S.E."/>
            <person name="Huch M."/>
        </authorList>
    </citation>
    <scope>NUCLEOTIDE SEQUENCE [LARGE SCALE GENOMIC DNA]</scope>
    <source>
        <strain evidence="2 3">ResAG-85</strain>
    </source>
</reference>
<protein>
    <submittedName>
        <fullName evidence="2">TIGR03084 family protein</fullName>
    </submittedName>
</protein>
<dbReference type="GO" id="GO:0046872">
    <property type="term" value="F:metal ion binding"/>
    <property type="evidence" value="ECO:0007669"/>
    <property type="project" value="InterPro"/>
</dbReference>
<proteinExistence type="predicted"/>
<dbReference type="InterPro" id="IPR024344">
    <property type="entry name" value="MDMPI_metal-binding"/>
</dbReference>
<dbReference type="InterPro" id="IPR017517">
    <property type="entry name" value="Maleyloyr_isom"/>
</dbReference>
<dbReference type="InterPro" id="IPR034660">
    <property type="entry name" value="DinB/YfiT-like"/>
</dbReference>
<feature type="domain" description="Mycothiol-dependent maleylpyruvate isomerase metal-binding" evidence="1">
    <location>
        <begin position="21"/>
        <end position="156"/>
    </location>
</feature>
<keyword evidence="3" id="KW-1185">Reference proteome</keyword>
<dbReference type="Gene3D" id="1.20.120.450">
    <property type="entry name" value="dinb family like domain"/>
    <property type="match status" value="1"/>
</dbReference>
<organism evidence="2 3">
    <name type="scientific">Rubneribacter badeniensis</name>
    <dbReference type="NCBI Taxonomy" id="2070688"/>
    <lineage>
        <taxon>Bacteria</taxon>
        <taxon>Bacillati</taxon>
        <taxon>Actinomycetota</taxon>
        <taxon>Coriobacteriia</taxon>
        <taxon>Eggerthellales</taxon>
        <taxon>Eggerthellaceae</taxon>
        <taxon>Rubneribacter</taxon>
    </lineage>
</organism>
<dbReference type="NCBIfam" id="TIGR03083">
    <property type="entry name" value="maleylpyruvate isomerase family mycothiol-dependent enzyme"/>
    <property type="match status" value="1"/>
</dbReference>
<dbReference type="EMBL" id="PPEL01000047">
    <property type="protein sequence ID" value="PNV65100.1"/>
    <property type="molecule type" value="Genomic_DNA"/>
</dbReference>
<dbReference type="Proteomes" id="UP000236488">
    <property type="component" value="Unassembled WGS sequence"/>
</dbReference>
<evidence type="ECO:0000313" key="3">
    <source>
        <dbReference type="Proteomes" id="UP000236488"/>
    </source>
</evidence>
<dbReference type="SUPFAM" id="SSF109854">
    <property type="entry name" value="DinB/YfiT-like putative metalloenzymes"/>
    <property type="match status" value="1"/>
</dbReference>